<protein>
    <submittedName>
        <fullName evidence="3">VanZ family protein</fullName>
    </submittedName>
</protein>
<accession>A0A4R6YLX8</accession>
<dbReference type="Proteomes" id="UP000295293">
    <property type="component" value="Unassembled WGS sequence"/>
</dbReference>
<reference evidence="3 4" key="1">
    <citation type="submission" date="2019-03" db="EMBL/GenBank/DDBJ databases">
        <title>Genomic Encyclopedia of Type Strains, Phase IV (KMG-IV): sequencing the most valuable type-strain genomes for metagenomic binning, comparative biology and taxonomic classification.</title>
        <authorList>
            <person name="Goeker M."/>
        </authorList>
    </citation>
    <scope>NUCLEOTIDE SEQUENCE [LARGE SCALE GENOMIC DNA]</scope>
    <source>
        <strain evidence="3 4">DSM 21667</strain>
    </source>
</reference>
<gene>
    <name evidence="3" type="ORF">DFR29_12210</name>
</gene>
<feature type="domain" description="VanZ-like" evidence="2">
    <location>
        <begin position="43"/>
        <end position="114"/>
    </location>
</feature>
<feature type="transmembrane region" description="Helical" evidence="1">
    <location>
        <begin position="12"/>
        <end position="34"/>
    </location>
</feature>
<evidence type="ECO:0000256" key="1">
    <source>
        <dbReference type="SAM" id="Phobius"/>
    </source>
</evidence>
<keyword evidence="4" id="KW-1185">Reference proteome</keyword>
<dbReference type="NCBIfam" id="NF037970">
    <property type="entry name" value="vanZ_1"/>
    <property type="match status" value="1"/>
</dbReference>
<evidence type="ECO:0000313" key="3">
    <source>
        <dbReference type="EMBL" id="TDR38210.1"/>
    </source>
</evidence>
<proteinExistence type="predicted"/>
<feature type="transmembrane region" description="Helical" evidence="1">
    <location>
        <begin position="46"/>
        <end position="63"/>
    </location>
</feature>
<comment type="caution">
    <text evidence="3">The sequence shown here is derived from an EMBL/GenBank/DDBJ whole genome shotgun (WGS) entry which is preliminary data.</text>
</comment>
<dbReference type="AlphaFoldDB" id="A0A4R6YLX8"/>
<keyword evidence="1" id="KW-1133">Transmembrane helix</keyword>
<dbReference type="Pfam" id="PF04892">
    <property type="entry name" value="VanZ"/>
    <property type="match status" value="1"/>
</dbReference>
<dbReference type="RefSeq" id="WP_166654344.1">
    <property type="nucleotide sequence ID" value="NZ_SNZH01000022.1"/>
</dbReference>
<organism evidence="3 4">
    <name type="scientific">Tahibacter aquaticus</name>
    <dbReference type="NCBI Taxonomy" id="520092"/>
    <lineage>
        <taxon>Bacteria</taxon>
        <taxon>Pseudomonadati</taxon>
        <taxon>Pseudomonadota</taxon>
        <taxon>Gammaproteobacteria</taxon>
        <taxon>Lysobacterales</taxon>
        <taxon>Rhodanobacteraceae</taxon>
        <taxon>Tahibacter</taxon>
    </lineage>
</organism>
<keyword evidence="1" id="KW-0812">Transmembrane</keyword>
<dbReference type="InterPro" id="IPR006976">
    <property type="entry name" value="VanZ-like"/>
</dbReference>
<keyword evidence="1" id="KW-0472">Membrane</keyword>
<feature type="transmembrane region" description="Helical" evidence="1">
    <location>
        <begin position="70"/>
        <end position="90"/>
    </location>
</feature>
<dbReference type="PANTHER" id="PTHR28008:SF1">
    <property type="entry name" value="DOMAIN PROTEIN, PUTATIVE (AFU_ORTHOLOGUE AFUA_3G10980)-RELATED"/>
    <property type="match status" value="1"/>
</dbReference>
<dbReference type="EMBL" id="SNZH01000022">
    <property type="protein sequence ID" value="TDR38210.1"/>
    <property type="molecule type" value="Genomic_DNA"/>
</dbReference>
<feature type="transmembrane region" description="Helical" evidence="1">
    <location>
        <begin position="96"/>
        <end position="113"/>
    </location>
</feature>
<sequence length="130" mass="14002">MKLSPRPLRYFWLWRAIGRALILLSLAIALVPAPRVIGSVAFGDKIGHALAFALLMLWYAQLYAGPSRRLCAAGLVLFGASIEVLQTLVPYRSGDLWDLLADALGVALGLLLAHTRLADVLSRIGGRAPA</sequence>
<evidence type="ECO:0000313" key="4">
    <source>
        <dbReference type="Proteomes" id="UP000295293"/>
    </source>
</evidence>
<evidence type="ECO:0000259" key="2">
    <source>
        <dbReference type="Pfam" id="PF04892"/>
    </source>
</evidence>
<dbReference type="PANTHER" id="PTHR28008">
    <property type="entry name" value="DOMAIN PROTEIN, PUTATIVE (AFU_ORTHOLOGUE AFUA_3G10980)-RELATED"/>
    <property type="match status" value="1"/>
</dbReference>
<name>A0A4R6YLX8_9GAMM</name>